<keyword evidence="4" id="KW-0812">Transmembrane</keyword>
<feature type="region of interest" description="Disordered" evidence="3">
    <location>
        <begin position="357"/>
        <end position="391"/>
    </location>
</feature>
<dbReference type="PANTHER" id="PTHR46093">
    <property type="entry name" value="ACYL-COA-BINDING DOMAIN-CONTAINING PROTEIN 5"/>
    <property type="match status" value="1"/>
</dbReference>
<comment type="caution">
    <text evidence="5">The sequence shown here is derived from an EMBL/GenBank/DDBJ whole genome shotgun (WGS) entry which is preliminary data.</text>
</comment>
<accession>A0A9P3LXJ1</accession>
<evidence type="ECO:0000313" key="5">
    <source>
        <dbReference type="EMBL" id="GJJ73885.1"/>
    </source>
</evidence>
<feature type="compositionally biased region" description="Low complexity" evidence="3">
    <location>
        <begin position="379"/>
        <end position="391"/>
    </location>
</feature>
<protein>
    <submittedName>
        <fullName evidence="5">Uncharacterized protein</fullName>
    </submittedName>
</protein>
<keyword evidence="1" id="KW-0880">Kelch repeat</keyword>
<gene>
    <name evidence="5" type="ORF">EMPS_06243</name>
</gene>
<evidence type="ECO:0000256" key="2">
    <source>
        <dbReference type="ARBA" id="ARBA00022737"/>
    </source>
</evidence>
<dbReference type="PANTHER" id="PTHR46093:SF18">
    <property type="entry name" value="FIBRONECTIN TYPE-III DOMAIN-CONTAINING PROTEIN"/>
    <property type="match status" value="1"/>
</dbReference>
<dbReference type="Proteomes" id="UP000827284">
    <property type="component" value="Unassembled WGS sequence"/>
</dbReference>
<evidence type="ECO:0000313" key="6">
    <source>
        <dbReference type="Proteomes" id="UP000827284"/>
    </source>
</evidence>
<evidence type="ECO:0000256" key="3">
    <source>
        <dbReference type="SAM" id="MobiDB-lite"/>
    </source>
</evidence>
<dbReference type="SUPFAM" id="SSF117281">
    <property type="entry name" value="Kelch motif"/>
    <property type="match status" value="1"/>
</dbReference>
<sequence length="601" mass="63554">MVASGSRRLVVAATAALMMTCCFFTSSIPPFAMAQVTPTPVQEFAWVRTGPYLFIQGGYVDVKSVIEFTSSQTFILDLSVSWPVTAATWYPLSNGTIARSFYAVTSPNNQTVLTIKFLAPTSFTITDYNTVANTWAPTVAVTTVADILTYGLMPVADPTTGLVYIPGIASMDVYNIATQAWSSPGPIATSVLTARYFGAGVYNTARKTIMYVGGYNYAVNSTHFDPQVVVTEYSPSTNKWSVMTTTGTPPAPVANHCAAVSEDGSILIVFGGRTSVVTPAFTGALYILDVVTGVWTEGPAQTTPRIYAACVIVGDQMVVWGGSNDGNNTLPSVEPIVFDITSKQWVTSYTAPAYYLNNPPPKPPGATGGSGESSGGGSNDNSSGGSSKSSPASLGPIVGGVVGGLVVIGALAGFFLYRRRQNKKLDQVKEQVSQQRMVIEAERSNRIATHSNNKNGPNDGVAGGDDNSVTPASYPLPPSYSSKLVNGNTTTVYKFDQAPPSPHLNNKKQFTSAVSSPAMSSPVLGTPHNAGSSNYNSQNPQMYQKGQPMYQAGVAVSGPQEYLSPSGRAPQAFSNQSGGYHDQESERARQNHPQGEAIGYQ</sequence>
<feature type="compositionally biased region" description="Gly residues" evidence="3">
    <location>
        <begin position="366"/>
        <end position="378"/>
    </location>
</feature>
<dbReference type="Pfam" id="PF24681">
    <property type="entry name" value="Kelch_KLHDC2_KLHL20_DRC7"/>
    <property type="match status" value="1"/>
</dbReference>
<evidence type="ECO:0000256" key="1">
    <source>
        <dbReference type="ARBA" id="ARBA00022441"/>
    </source>
</evidence>
<keyword evidence="4" id="KW-0472">Membrane</keyword>
<proteinExistence type="predicted"/>
<name>A0A9P3LXJ1_9FUNG</name>
<keyword evidence="6" id="KW-1185">Reference proteome</keyword>
<dbReference type="AlphaFoldDB" id="A0A9P3LXJ1"/>
<feature type="transmembrane region" description="Helical" evidence="4">
    <location>
        <begin position="397"/>
        <end position="417"/>
    </location>
</feature>
<reference evidence="5" key="1">
    <citation type="submission" date="2021-11" db="EMBL/GenBank/DDBJ databases">
        <authorList>
            <person name="Herlambang A."/>
            <person name="Guo Y."/>
            <person name="Takashima Y."/>
            <person name="Nishizawa T."/>
        </authorList>
    </citation>
    <scope>NUCLEOTIDE SEQUENCE</scope>
    <source>
        <strain evidence="5">E1425</strain>
    </source>
</reference>
<reference evidence="5" key="2">
    <citation type="journal article" date="2022" name="Microbiol. Resour. Announc.">
        <title>Whole-Genome Sequence of Entomortierella parvispora E1425, a Mucoromycotan Fungus Associated with Burkholderiaceae-Related Endosymbiotic Bacteria.</title>
        <authorList>
            <person name="Herlambang A."/>
            <person name="Guo Y."/>
            <person name="Takashima Y."/>
            <person name="Narisawa K."/>
            <person name="Ohta H."/>
            <person name="Nishizawa T."/>
        </authorList>
    </citation>
    <scope>NUCLEOTIDE SEQUENCE</scope>
    <source>
        <strain evidence="5">E1425</strain>
    </source>
</reference>
<feature type="compositionally biased region" description="Polar residues" evidence="3">
    <location>
        <begin position="483"/>
        <end position="492"/>
    </location>
</feature>
<dbReference type="Gene3D" id="2.120.10.80">
    <property type="entry name" value="Kelch-type beta propeller"/>
    <property type="match status" value="1"/>
</dbReference>
<feature type="region of interest" description="Disordered" evidence="3">
    <location>
        <begin position="443"/>
        <end position="543"/>
    </location>
</feature>
<feature type="compositionally biased region" description="Polar residues" evidence="3">
    <location>
        <begin position="446"/>
        <end position="456"/>
    </location>
</feature>
<dbReference type="OrthoDB" id="10251809at2759"/>
<feature type="compositionally biased region" description="Low complexity" evidence="3">
    <location>
        <begin position="512"/>
        <end position="523"/>
    </location>
</feature>
<dbReference type="InterPro" id="IPR015915">
    <property type="entry name" value="Kelch-typ_b-propeller"/>
</dbReference>
<feature type="compositionally biased region" description="Polar residues" evidence="3">
    <location>
        <begin position="529"/>
        <end position="543"/>
    </location>
</feature>
<feature type="region of interest" description="Disordered" evidence="3">
    <location>
        <begin position="555"/>
        <end position="601"/>
    </location>
</feature>
<organism evidence="5 6">
    <name type="scientific">Entomortierella parvispora</name>
    <dbReference type="NCBI Taxonomy" id="205924"/>
    <lineage>
        <taxon>Eukaryota</taxon>
        <taxon>Fungi</taxon>
        <taxon>Fungi incertae sedis</taxon>
        <taxon>Mucoromycota</taxon>
        <taxon>Mortierellomycotina</taxon>
        <taxon>Mortierellomycetes</taxon>
        <taxon>Mortierellales</taxon>
        <taxon>Mortierellaceae</taxon>
        <taxon>Entomortierella</taxon>
    </lineage>
</organism>
<keyword evidence="4" id="KW-1133">Transmembrane helix</keyword>
<evidence type="ECO:0000256" key="4">
    <source>
        <dbReference type="SAM" id="Phobius"/>
    </source>
</evidence>
<dbReference type="EMBL" id="BQFW01000008">
    <property type="protein sequence ID" value="GJJ73885.1"/>
    <property type="molecule type" value="Genomic_DNA"/>
</dbReference>
<keyword evidence="2" id="KW-0677">Repeat</keyword>